<keyword evidence="1" id="KW-1185">Reference proteome</keyword>
<organism evidence="1 2">
    <name type="scientific">Parascaris univalens</name>
    <name type="common">Nematode worm</name>
    <dbReference type="NCBI Taxonomy" id="6257"/>
    <lineage>
        <taxon>Eukaryota</taxon>
        <taxon>Metazoa</taxon>
        <taxon>Ecdysozoa</taxon>
        <taxon>Nematoda</taxon>
        <taxon>Chromadorea</taxon>
        <taxon>Rhabditida</taxon>
        <taxon>Spirurina</taxon>
        <taxon>Ascaridomorpha</taxon>
        <taxon>Ascaridoidea</taxon>
        <taxon>Ascarididae</taxon>
        <taxon>Parascaris</taxon>
    </lineage>
</organism>
<sequence length="117" mass="13032">MPKLPHSRFCRKKNERISYSLMMKNVFFLSAIKKLSLLHGDECTWIGLSESGRCGEEQAAVVIERLNDAHLCPLSNISLKVSKAPKYTGYTQAIFFSAVVVAWSGGHMQGLIDMGIK</sequence>
<dbReference type="AlphaFoldDB" id="A0A915BB68"/>
<evidence type="ECO:0000313" key="2">
    <source>
        <dbReference type="WBParaSite" id="PgR032X_g084_t01"/>
    </source>
</evidence>
<protein>
    <submittedName>
        <fullName evidence="2">Uncharacterized protein</fullName>
    </submittedName>
</protein>
<dbReference type="WBParaSite" id="PgR032X_g084_t01">
    <property type="protein sequence ID" value="PgR032X_g084_t01"/>
    <property type="gene ID" value="PgR032X_g084"/>
</dbReference>
<name>A0A915BB68_PARUN</name>
<dbReference type="Proteomes" id="UP000887569">
    <property type="component" value="Unplaced"/>
</dbReference>
<reference evidence="2" key="1">
    <citation type="submission" date="2022-11" db="UniProtKB">
        <authorList>
            <consortium name="WormBaseParasite"/>
        </authorList>
    </citation>
    <scope>IDENTIFICATION</scope>
</reference>
<evidence type="ECO:0000313" key="1">
    <source>
        <dbReference type="Proteomes" id="UP000887569"/>
    </source>
</evidence>
<accession>A0A915BB68</accession>
<proteinExistence type="predicted"/>